<feature type="compositionally biased region" description="Polar residues" evidence="3">
    <location>
        <begin position="73"/>
        <end position="91"/>
    </location>
</feature>
<accession>A0ABR0SHC1</accession>
<keyword evidence="5" id="KW-1185">Reference proteome</keyword>
<proteinExistence type="predicted"/>
<reference evidence="4 5" key="1">
    <citation type="submission" date="2024-01" db="EMBL/GenBank/DDBJ databases">
        <title>Complete genome of Cladobotryum mycophilum ATHUM6906.</title>
        <authorList>
            <person name="Christinaki A.C."/>
            <person name="Myridakis A.I."/>
            <person name="Kouvelis V.N."/>
        </authorList>
    </citation>
    <scope>NUCLEOTIDE SEQUENCE [LARGE SCALE GENOMIC DNA]</scope>
    <source>
        <strain evidence="4 5">ATHUM6906</strain>
    </source>
</reference>
<dbReference type="InterPro" id="IPR001138">
    <property type="entry name" value="Zn2Cys6_DnaBD"/>
</dbReference>
<dbReference type="Proteomes" id="UP001338125">
    <property type="component" value="Unassembled WGS sequence"/>
</dbReference>
<evidence type="ECO:0000256" key="2">
    <source>
        <dbReference type="ARBA" id="ARBA00023242"/>
    </source>
</evidence>
<evidence type="ECO:0000256" key="1">
    <source>
        <dbReference type="ARBA" id="ARBA00004123"/>
    </source>
</evidence>
<dbReference type="Pfam" id="PF11951">
    <property type="entry name" value="Fungal_trans_2"/>
    <property type="match status" value="1"/>
</dbReference>
<dbReference type="SUPFAM" id="SSF57701">
    <property type="entry name" value="Zn2/Cys6 DNA-binding domain"/>
    <property type="match status" value="1"/>
</dbReference>
<gene>
    <name evidence="4" type="ORF">PT974_09842</name>
</gene>
<feature type="region of interest" description="Disordered" evidence="3">
    <location>
        <begin position="60"/>
        <end position="110"/>
    </location>
</feature>
<dbReference type="CDD" id="cd00067">
    <property type="entry name" value="GAL4"/>
    <property type="match status" value="1"/>
</dbReference>
<dbReference type="PANTHER" id="PTHR37534:SF46">
    <property type="entry name" value="ZN(II)2CYS6 TRANSCRIPTION FACTOR (EUROFUNG)"/>
    <property type="match status" value="1"/>
</dbReference>
<evidence type="ECO:0000313" key="5">
    <source>
        <dbReference type="Proteomes" id="UP001338125"/>
    </source>
</evidence>
<sequence>MSAGFVAGEQCWECLRREKPCDGTKPICKACRSVNIVCPGYKNTRPLTWLPTGRVSRLQKSGTLKAARKPRKTNTLVVRSAATTPDSTLSDDQPDSDKASDCSTDPGDAGDAVALVRRGRKPHFQLGDITPPKGSRRAPRSTPTFQIYTVTIPKSIEDEWYMLARGLDVWNQQISSAFDSMAILSSEPPMAIGAIATQSLTPSMRHSFIAIAYGYQLLWACQIHGLPIEPTNSGPVSQLWSRYYRHLGLAISNLNQEIHDNESDNWALIFSSICWLVGAEKYVLSEANISRWRVHAIACLALLKRYKGFYNTMATPLFPFLEVYPVIIAFTVFDTTSPSYDMMEDPFEILGIHDLEDHFKDWQSPIFYCPGPLFPEIVYINRLRAERATRATRPKSPQSGICKVLQRLDDFALDEWLESSPKSEHFSLVSQIFRAAALVYGSIAVPCTSKKSGDNGCRCKELKQAYRNNLFRLIELGPTAGVRSWNIYWPLVVAGVAAHDGTLAEKHIIQEMLSLMTHDPIFGQSPRMASKLLMRFWNSGKTEWDDCFDQPFTCLV</sequence>
<name>A0ABR0SHC1_9HYPO</name>
<evidence type="ECO:0000313" key="4">
    <source>
        <dbReference type="EMBL" id="KAK5991558.1"/>
    </source>
</evidence>
<organism evidence="4 5">
    <name type="scientific">Cladobotryum mycophilum</name>
    <dbReference type="NCBI Taxonomy" id="491253"/>
    <lineage>
        <taxon>Eukaryota</taxon>
        <taxon>Fungi</taxon>
        <taxon>Dikarya</taxon>
        <taxon>Ascomycota</taxon>
        <taxon>Pezizomycotina</taxon>
        <taxon>Sordariomycetes</taxon>
        <taxon>Hypocreomycetidae</taxon>
        <taxon>Hypocreales</taxon>
        <taxon>Hypocreaceae</taxon>
        <taxon>Cladobotryum</taxon>
    </lineage>
</organism>
<evidence type="ECO:0000256" key="3">
    <source>
        <dbReference type="SAM" id="MobiDB-lite"/>
    </source>
</evidence>
<keyword evidence="2" id="KW-0539">Nucleus</keyword>
<dbReference type="InterPro" id="IPR036864">
    <property type="entry name" value="Zn2-C6_fun-type_DNA-bd_sf"/>
</dbReference>
<dbReference type="PANTHER" id="PTHR37534">
    <property type="entry name" value="TRANSCRIPTIONAL ACTIVATOR PROTEIN UGA3"/>
    <property type="match status" value="1"/>
</dbReference>
<dbReference type="EMBL" id="JAVFKD010000014">
    <property type="protein sequence ID" value="KAK5991558.1"/>
    <property type="molecule type" value="Genomic_DNA"/>
</dbReference>
<protein>
    <submittedName>
        <fullName evidence="4">Phomenoic acid biosynthesis cluster-specific transcriptional regulator-like protein</fullName>
    </submittedName>
</protein>
<comment type="subcellular location">
    <subcellularLocation>
        <location evidence="1">Nucleus</location>
    </subcellularLocation>
</comment>
<dbReference type="InterPro" id="IPR021858">
    <property type="entry name" value="Fun_TF"/>
</dbReference>
<comment type="caution">
    <text evidence="4">The sequence shown here is derived from an EMBL/GenBank/DDBJ whole genome shotgun (WGS) entry which is preliminary data.</text>
</comment>